<accession>Q09C61</accession>
<feature type="compositionally biased region" description="Polar residues" evidence="2">
    <location>
        <begin position="43"/>
        <end position="52"/>
    </location>
</feature>
<feature type="domain" description="Big-1" evidence="4">
    <location>
        <begin position="169"/>
        <end position="269"/>
    </location>
</feature>
<dbReference type="PROSITE" id="PS51127">
    <property type="entry name" value="BIG1"/>
    <property type="match status" value="2"/>
</dbReference>
<dbReference type="Proteomes" id="UP000032702">
    <property type="component" value="Unassembled WGS sequence"/>
</dbReference>
<evidence type="ECO:0000313" key="7">
    <source>
        <dbReference type="Proteomes" id="UP000001351"/>
    </source>
</evidence>
<evidence type="ECO:0000313" key="6">
    <source>
        <dbReference type="EMBL" id="EAU69264.1"/>
    </source>
</evidence>
<dbReference type="InterPro" id="IPR008964">
    <property type="entry name" value="Invasin/intimin_cell_adhesion"/>
</dbReference>
<feature type="chain" id="PRO_5010840442" description="Big-1 domain-containing protein" evidence="3">
    <location>
        <begin position="24"/>
        <end position="771"/>
    </location>
</feature>
<dbReference type="PATRIC" id="fig|378806.16.peg.8643"/>
<evidence type="ECO:0000313" key="5">
    <source>
        <dbReference type="EMBL" id="ADO74346.1"/>
    </source>
</evidence>
<protein>
    <recommendedName>
        <fullName evidence="4">Big-1 domain-containing protein</fullName>
    </recommendedName>
</protein>
<dbReference type="RefSeq" id="WP_002610813.1">
    <property type="nucleotide sequence ID" value="NC_014623.1"/>
</dbReference>
<feature type="signal peptide" evidence="3">
    <location>
        <begin position="1"/>
        <end position="23"/>
    </location>
</feature>
<reference evidence="6 8" key="1">
    <citation type="submission" date="2006-04" db="EMBL/GenBank/DDBJ databases">
        <authorList>
            <person name="Nierman W.C."/>
        </authorList>
    </citation>
    <scope>NUCLEOTIDE SEQUENCE [LARGE SCALE GENOMIC DNA]</scope>
    <source>
        <strain evidence="6 8">DW4/3-1</strain>
    </source>
</reference>
<dbReference type="eggNOG" id="COG2831">
    <property type="taxonomic scope" value="Bacteria"/>
</dbReference>
<evidence type="ECO:0000256" key="3">
    <source>
        <dbReference type="SAM" id="SignalP"/>
    </source>
</evidence>
<keyword evidence="7" id="KW-1185">Reference proteome</keyword>
<dbReference type="KEGG" id="sur:STAUR_6589"/>
<dbReference type="Proteomes" id="UP000001351">
    <property type="component" value="Chromosome"/>
</dbReference>
<dbReference type="SMART" id="SM00634">
    <property type="entry name" value="BID_1"/>
    <property type="match status" value="2"/>
</dbReference>
<gene>
    <name evidence="5" type="ordered locus">STAUR_6589</name>
    <name evidence="6" type="ORF">STIAU_7969</name>
</gene>
<evidence type="ECO:0000259" key="4">
    <source>
        <dbReference type="PROSITE" id="PS51127"/>
    </source>
</evidence>
<feature type="domain" description="Big-1" evidence="4">
    <location>
        <begin position="277"/>
        <end position="375"/>
    </location>
</feature>
<feature type="compositionally biased region" description="Gly residues" evidence="2">
    <location>
        <begin position="133"/>
        <end position="160"/>
    </location>
</feature>
<name>Q09C61_STIAD</name>
<sequence>MQRSIFTASACLVLALAIGVACGGDEGGGKTPKDDLSLKASPTRISDQGESSTLTVTAESADGAPGTGEVVITTPAGLLANGFKEETLSLENGQATTTFTCAKASDAKCTGAVRIAAEWKDATASVTVTVGSTDGGTDGGSDGGTDGGSDGGTDGGSDGGTGTTLGDYVVTLSTGKALLIAKTGDQTPVTLSVARKNGGDPVPGQEVTFTTNRGSFAPAAGTSSIKVTTNTSGIASTPLYAANMDPGLAEITAALTGTPGSVKTTLSFTAISTLVYDTTNKATKALIGIESSGRDTTTPLFFKVTDSAQKPVPGVELTFTVSGAAQANVTDKAVTNAEGIASTTLRAGNTVGVAIVKATVTATIGSTPELSVSHPGTPIVGGKPSDRGLIVDCVRKNLGALHATPPPRTLSTNCTAALSDRFGNPIGLPTTVQWYPEAGKITSPVDSKPQTGTTPSADTGVATTVFSTNGSFPPFAVPPMPGELHVAAEDGPTGSQGRNARDMAVTVIAVVGGEEDFYDGSGTNGIVNGRWDPGEWFVDLGEPLVDRNDNGKWDPGEFFIDTERIDCANPNAPATKNDKWDGPNGCWDSNTQIWRPIHIVYTGPLSTDLSRQLWLPPGQPYNVPVGQTVQVPFSWSDAYFNRLSSDGAGFVVRRSGNRGSVNVVSDPGAFAYGGFEIAYESREATTQPDGSFVLGEICNTGKPTPPDSSTSPVKTRCVRNSRFTFPSVVGNSGTINLVGANTAGASPSTIDLQANHAFSSSIIIQFPAVFE</sequence>
<feature type="region of interest" description="Disordered" evidence="2">
    <location>
        <begin position="29"/>
        <end position="52"/>
    </location>
</feature>
<evidence type="ECO:0000313" key="8">
    <source>
        <dbReference type="Proteomes" id="UP000032702"/>
    </source>
</evidence>
<comment type="similarity">
    <text evidence="1">Belongs to the intimin/invasin family.</text>
</comment>
<dbReference type="Gene3D" id="2.60.40.10">
    <property type="entry name" value="Immunoglobulins"/>
    <property type="match status" value="2"/>
</dbReference>
<organism evidence="6 8">
    <name type="scientific">Stigmatella aurantiaca (strain DW4/3-1)</name>
    <dbReference type="NCBI Taxonomy" id="378806"/>
    <lineage>
        <taxon>Bacteria</taxon>
        <taxon>Pseudomonadati</taxon>
        <taxon>Myxococcota</taxon>
        <taxon>Myxococcia</taxon>
        <taxon>Myxococcales</taxon>
        <taxon>Cystobacterineae</taxon>
        <taxon>Archangiaceae</taxon>
        <taxon>Stigmatella</taxon>
    </lineage>
</organism>
<dbReference type="SUPFAM" id="SSF49373">
    <property type="entry name" value="Invasin/intimin cell-adhesion fragments"/>
    <property type="match status" value="2"/>
</dbReference>
<proteinExistence type="inferred from homology"/>
<dbReference type="InterPro" id="IPR003344">
    <property type="entry name" value="Big_1_dom"/>
</dbReference>
<feature type="region of interest" description="Disordered" evidence="2">
    <location>
        <begin position="129"/>
        <end position="160"/>
    </location>
</feature>
<keyword evidence="3" id="KW-0732">Signal</keyword>
<dbReference type="STRING" id="378806.STAUR_6589"/>
<evidence type="ECO:0000256" key="1">
    <source>
        <dbReference type="ARBA" id="ARBA00010116"/>
    </source>
</evidence>
<dbReference type="InterPro" id="IPR013783">
    <property type="entry name" value="Ig-like_fold"/>
</dbReference>
<evidence type="ECO:0000256" key="2">
    <source>
        <dbReference type="SAM" id="MobiDB-lite"/>
    </source>
</evidence>
<dbReference type="HOGENOM" id="CLU_362430_0_0_7"/>
<dbReference type="EMBL" id="AAMD01000007">
    <property type="protein sequence ID" value="EAU69264.1"/>
    <property type="molecule type" value="Genomic_DNA"/>
</dbReference>
<dbReference type="OrthoDB" id="5522233at2"/>
<dbReference type="PROSITE" id="PS51257">
    <property type="entry name" value="PROKAR_LIPOPROTEIN"/>
    <property type="match status" value="1"/>
</dbReference>
<dbReference type="AlphaFoldDB" id="Q09C61"/>
<dbReference type="EMBL" id="CP002271">
    <property type="protein sequence ID" value="ADO74346.1"/>
    <property type="molecule type" value="Genomic_DNA"/>
</dbReference>
<reference evidence="5 7" key="2">
    <citation type="journal article" date="2011" name="Mol. Biol. Evol.">
        <title>Comparative genomic analysis of fruiting body formation in Myxococcales.</title>
        <authorList>
            <person name="Huntley S."/>
            <person name="Hamann N."/>
            <person name="Wegener-Feldbrugge S."/>
            <person name="Treuner-Lange A."/>
            <person name="Kube M."/>
            <person name="Reinhardt R."/>
            <person name="Klages S."/>
            <person name="Muller R."/>
            <person name="Ronning C.M."/>
            <person name="Nierman W.C."/>
            <person name="Sogaard-Andersen L."/>
        </authorList>
    </citation>
    <scope>NUCLEOTIDE SEQUENCE [LARGE SCALE GENOMIC DNA]</scope>
    <source>
        <strain evidence="5 7">DW4/3-1</strain>
    </source>
</reference>